<evidence type="ECO:0000313" key="1">
    <source>
        <dbReference type="EMBL" id="OTA21664.1"/>
    </source>
</evidence>
<evidence type="ECO:0000313" key="2">
    <source>
        <dbReference type="Proteomes" id="UP000194204"/>
    </source>
</evidence>
<accession>A0A1Y2SUN2</accession>
<dbReference type="Proteomes" id="UP000194204">
    <property type="component" value="Unassembled WGS sequence"/>
</dbReference>
<evidence type="ECO:0008006" key="3">
    <source>
        <dbReference type="Google" id="ProtNLM"/>
    </source>
</evidence>
<comment type="caution">
    <text evidence="1">The sequence shown here is derived from an EMBL/GenBank/DDBJ whole genome shotgun (WGS) entry which is preliminary data.</text>
</comment>
<keyword evidence="2" id="KW-1185">Reference proteome</keyword>
<organism evidence="1 2">
    <name type="scientific">Xenorhabdus beddingii</name>
    <dbReference type="NCBI Taxonomy" id="40578"/>
    <lineage>
        <taxon>Bacteria</taxon>
        <taxon>Pseudomonadati</taxon>
        <taxon>Pseudomonadota</taxon>
        <taxon>Gammaproteobacteria</taxon>
        <taxon>Enterobacterales</taxon>
        <taxon>Morganellaceae</taxon>
        <taxon>Xenorhabdus</taxon>
    </lineage>
</organism>
<dbReference type="InterPro" id="IPR007801">
    <property type="entry name" value="MbnB/TglH/ChrH"/>
</dbReference>
<reference evidence="1 2" key="1">
    <citation type="submission" date="2017-01" db="EMBL/GenBank/DDBJ databases">
        <title>Deconstructing symbiosis and pathogenesis requirements using a combined genomic-metabolomic approach.</title>
        <authorList>
            <person name="Tobias N.J."/>
            <person name="Wolff H."/>
            <person name="Djahanschiri B."/>
            <person name="Ebersberger I."/>
            <person name="Bode H.B."/>
        </authorList>
    </citation>
    <scope>NUCLEOTIDE SEQUENCE [LARGE SCALE GENOMIC DNA]</scope>
    <source>
        <strain evidence="1 2">DSM 4764</strain>
    </source>
</reference>
<dbReference type="PANTHER" id="PTHR42194">
    <property type="entry name" value="UPF0276 PROTEIN HI_1600"/>
    <property type="match status" value="1"/>
</dbReference>
<dbReference type="STRING" id="40578.Xbed_00414"/>
<dbReference type="Gene3D" id="3.20.20.150">
    <property type="entry name" value="Divalent-metal-dependent TIM barrel enzymes"/>
    <property type="match status" value="1"/>
</dbReference>
<dbReference type="Pfam" id="PF05114">
    <property type="entry name" value="MbnB_TglH_ChrH"/>
    <property type="match status" value="1"/>
</dbReference>
<gene>
    <name evidence="1" type="ORF">Xbed_00414</name>
</gene>
<dbReference type="AlphaFoldDB" id="A0A1Y2SUN2"/>
<protein>
    <recommendedName>
        <fullName evidence="3">DUF692 family protein</fullName>
    </recommendedName>
</protein>
<sequence>MKLACSFNPAFENNALKIHKNVNLMELGFLAYKKIFKEKSNSVHFNDNLSLSLHVSRSPITECISHQDAFIQEKLVPIKEDVRIKSIGFHLCGDRCENIGKLGFSSHYKMSKEKEKNAIRFIKKAQENTGKEIWIENANFYSSSPKEIYTNWKSFNRILALSEAKAIIDLSHLIIDCKNNEISPELLIGFITWEKVIELHLSGIHIGNDGTLHDGHGSAVPTMVWDILKQILDLNLLNKDIYINIEHSNTEWKHKQYIYDRDFLLLEEIIHNLKTNETKNLSPLKYAKNYLKKIIKSDIENFYEIVDQLHFNESELFNAWFHHIEKKGYRISLSEDEMDTIIASKSQYFIHSFSAFIEEIQYENRS</sequence>
<name>A0A1Y2SUN2_9GAMM</name>
<dbReference type="PANTHER" id="PTHR42194:SF1">
    <property type="entry name" value="UPF0276 PROTEIN HI_1600"/>
    <property type="match status" value="1"/>
</dbReference>
<dbReference type="EMBL" id="MUBK01000002">
    <property type="protein sequence ID" value="OTA21664.1"/>
    <property type="molecule type" value="Genomic_DNA"/>
</dbReference>
<proteinExistence type="predicted"/>